<dbReference type="RefSeq" id="WP_184733083.1">
    <property type="nucleotide sequence ID" value="NZ_JACHIW010000004.1"/>
</dbReference>
<dbReference type="InterPro" id="IPR001910">
    <property type="entry name" value="Inosine/uridine_hydrolase_dom"/>
</dbReference>
<keyword evidence="1 4" id="KW-0378">Hydrolase</keyword>
<dbReference type="AlphaFoldDB" id="A0A840QIA8"/>
<name>A0A840QIA8_9PSEU</name>
<protein>
    <submittedName>
        <fullName evidence="4">Inosine-uridine nucleoside N-ribohydrolase</fullName>
    </submittedName>
</protein>
<keyword evidence="5" id="KW-1185">Reference proteome</keyword>
<accession>A0A840QIA8</accession>
<dbReference type="GO" id="GO:0006152">
    <property type="term" value="P:purine nucleoside catabolic process"/>
    <property type="evidence" value="ECO:0007669"/>
    <property type="project" value="TreeGrafter"/>
</dbReference>
<dbReference type="SUPFAM" id="SSF53590">
    <property type="entry name" value="Nucleoside hydrolase"/>
    <property type="match status" value="1"/>
</dbReference>
<dbReference type="Pfam" id="PF01156">
    <property type="entry name" value="IU_nuc_hydro"/>
    <property type="match status" value="1"/>
</dbReference>
<reference evidence="4 5" key="1">
    <citation type="submission" date="2020-08" db="EMBL/GenBank/DDBJ databases">
        <title>Sequencing the genomes of 1000 actinobacteria strains.</title>
        <authorList>
            <person name="Klenk H.-P."/>
        </authorList>
    </citation>
    <scope>NUCLEOTIDE SEQUENCE [LARGE SCALE GENOMIC DNA]</scope>
    <source>
        <strain evidence="4 5">DSM 45584</strain>
    </source>
</reference>
<dbReference type="EMBL" id="JACHIW010000004">
    <property type="protein sequence ID" value="MBB5159977.1"/>
    <property type="molecule type" value="Genomic_DNA"/>
</dbReference>
<evidence type="ECO:0000259" key="3">
    <source>
        <dbReference type="Pfam" id="PF01156"/>
    </source>
</evidence>
<dbReference type="PANTHER" id="PTHR12304">
    <property type="entry name" value="INOSINE-URIDINE PREFERRING NUCLEOSIDE HYDROLASE"/>
    <property type="match status" value="1"/>
</dbReference>
<dbReference type="GO" id="GO:0005829">
    <property type="term" value="C:cytosol"/>
    <property type="evidence" value="ECO:0007669"/>
    <property type="project" value="TreeGrafter"/>
</dbReference>
<proteinExistence type="predicted"/>
<feature type="domain" description="Inosine/uridine-preferring nucleoside hydrolase" evidence="3">
    <location>
        <begin position="6"/>
        <end position="273"/>
    </location>
</feature>
<comment type="caution">
    <text evidence="4">The sequence shown here is derived from an EMBL/GenBank/DDBJ whole genome shotgun (WGS) entry which is preliminary data.</text>
</comment>
<dbReference type="PANTHER" id="PTHR12304:SF4">
    <property type="entry name" value="URIDINE NUCLEOSIDASE"/>
    <property type="match status" value="1"/>
</dbReference>
<evidence type="ECO:0000313" key="4">
    <source>
        <dbReference type="EMBL" id="MBB5159977.1"/>
    </source>
</evidence>
<gene>
    <name evidence="4" type="ORF">BJ970_007578</name>
</gene>
<sequence>MTTAPLIIDTDIGGEPDDAMTLAIAARSCPELALVLTTDEAGGQRARFARAFLDLLGRPDVPVVAGARLSDSPYFWIADLIPTDIPAQPTDPVAAVAALCDREPGPVRWLGLGPMSNLAAVLASRPGLANRLELTQMGGALAYRDPTTAQYNFRLDPAAARAALTALTHPRLVTYDVTFAPDIAISAESQLYQVLADSPAEWATALVAQCDLYYAGYYPSTIPHTPLTLSAALGEPFVQFESDRVAVDEIGRTRLADNGEQITISTAADHAGFATWLSQQLDPAGAHPAAQPG</sequence>
<dbReference type="Gene3D" id="3.90.245.10">
    <property type="entry name" value="Ribonucleoside hydrolase-like"/>
    <property type="match status" value="1"/>
</dbReference>
<evidence type="ECO:0000256" key="2">
    <source>
        <dbReference type="ARBA" id="ARBA00023295"/>
    </source>
</evidence>
<evidence type="ECO:0000256" key="1">
    <source>
        <dbReference type="ARBA" id="ARBA00022801"/>
    </source>
</evidence>
<keyword evidence="2" id="KW-0326">Glycosidase</keyword>
<dbReference type="GO" id="GO:0008477">
    <property type="term" value="F:purine nucleosidase activity"/>
    <property type="evidence" value="ECO:0007669"/>
    <property type="project" value="TreeGrafter"/>
</dbReference>
<dbReference type="InterPro" id="IPR036452">
    <property type="entry name" value="Ribo_hydro-like"/>
</dbReference>
<evidence type="ECO:0000313" key="5">
    <source>
        <dbReference type="Proteomes" id="UP000584374"/>
    </source>
</evidence>
<organism evidence="4 5">
    <name type="scientific">Saccharopolyspora phatthalungensis</name>
    <dbReference type="NCBI Taxonomy" id="664693"/>
    <lineage>
        <taxon>Bacteria</taxon>
        <taxon>Bacillati</taxon>
        <taxon>Actinomycetota</taxon>
        <taxon>Actinomycetes</taxon>
        <taxon>Pseudonocardiales</taxon>
        <taxon>Pseudonocardiaceae</taxon>
        <taxon>Saccharopolyspora</taxon>
    </lineage>
</organism>
<dbReference type="InterPro" id="IPR023186">
    <property type="entry name" value="IUNH"/>
</dbReference>
<dbReference type="Proteomes" id="UP000584374">
    <property type="component" value="Unassembled WGS sequence"/>
</dbReference>